<dbReference type="Pfam" id="PF11305">
    <property type="entry name" value="DUF3107"/>
    <property type="match status" value="1"/>
</dbReference>
<proteinExistence type="predicted"/>
<evidence type="ECO:0000313" key="2">
    <source>
        <dbReference type="Proteomes" id="UP001215216"/>
    </source>
</evidence>
<evidence type="ECO:0000313" key="1">
    <source>
        <dbReference type="EMBL" id="WFM83878.1"/>
    </source>
</evidence>
<keyword evidence="2" id="KW-1185">Reference proteome</keyword>
<protein>
    <submittedName>
        <fullName evidence="1">DUF3107 domain-containing protein</fullName>
    </submittedName>
</protein>
<sequence>MKVTIGVKDAQGEILVDVDKSADEIANAVKDSFTGPALELTDTDGTRVIVPSSSIGYVQIKDVPERKVGFGF</sequence>
<gene>
    <name evidence="1" type="ORF">P7079_02555</name>
</gene>
<organism evidence="1 2">
    <name type="scientific">Arcanobacterium canis</name>
    <dbReference type="NCBI Taxonomy" id="999183"/>
    <lineage>
        <taxon>Bacteria</taxon>
        <taxon>Bacillati</taxon>
        <taxon>Actinomycetota</taxon>
        <taxon>Actinomycetes</taxon>
        <taxon>Actinomycetales</taxon>
        <taxon>Actinomycetaceae</taxon>
        <taxon>Arcanobacterium</taxon>
    </lineage>
</organism>
<dbReference type="InterPro" id="IPR021456">
    <property type="entry name" value="DUF3107"/>
</dbReference>
<dbReference type="Proteomes" id="UP001215216">
    <property type="component" value="Chromosome"/>
</dbReference>
<dbReference type="EMBL" id="CP121208">
    <property type="protein sequence ID" value="WFM83878.1"/>
    <property type="molecule type" value="Genomic_DNA"/>
</dbReference>
<dbReference type="RefSeq" id="WP_278013273.1">
    <property type="nucleotide sequence ID" value="NZ_CP121208.1"/>
</dbReference>
<name>A0ABY8G1F2_9ACTO</name>
<reference evidence="1 2" key="1">
    <citation type="submission" date="2023-03" db="EMBL/GenBank/DDBJ databases">
        <title>Complete genome of Arcanobacterium canis strain DSM 25104 isolated in 2010 from a canine otitis externa in Germany.</title>
        <authorList>
            <person name="Borowiak M."/>
            <person name="Kreitlow A."/>
            <person name="Malorny B."/>
            <person name="Laemmler C."/>
            <person name="Prenger-Berninghoff E."/>
            <person name="Ploetz M."/>
            <person name="Abdulmawjood A."/>
        </authorList>
    </citation>
    <scope>NUCLEOTIDE SEQUENCE [LARGE SCALE GENOMIC DNA]</scope>
    <source>
        <strain evidence="1 2">DSM 25104</strain>
    </source>
</reference>
<accession>A0ABY8G1F2</accession>